<evidence type="ECO:0000256" key="1">
    <source>
        <dbReference type="SAM" id="MobiDB-lite"/>
    </source>
</evidence>
<dbReference type="SUPFAM" id="SSF48425">
    <property type="entry name" value="Sec7 domain"/>
    <property type="match status" value="1"/>
</dbReference>
<dbReference type="PANTHER" id="PTHR10663">
    <property type="entry name" value="GUANYL-NUCLEOTIDE EXCHANGE FACTOR"/>
    <property type="match status" value="1"/>
</dbReference>
<dbReference type="Gene3D" id="1.10.1000.11">
    <property type="entry name" value="Arf Nucleotide-binding Site Opener,domain 2"/>
    <property type="match status" value="1"/>
</dbReference>
<sequence>MGQVSSCHSCNDREVSSRSQKRDSFPDLAQLPPEVAVEVLSHLDATDLCLASCVNDLWCSLTNVDVLWKRLCYRRWEQVSAYYNGYMDAHTYKSLYLTLDNGMLTFSSDPHEGLRYLIQEGVLNDDSESIAAFIHYSDIISWPSLEKYLRERWDVLEKIVSLHNYENHFLPDALRYLFSKIPAPKERGPFLDRLLDLFLIQYKSCNVGLSYSTDTLKVLCYSLILLSVDLTSPHVKNKMSKREFIRNLRPTVTGISDDTLGHMYDNIYLSGHVATQDDTGSPAR</sequence>
<dbReference type="Proteomes" id="UP000007879">
    <property type="component" value="Unassembled WGS sequence"/>
</dbReference>
<dbReference type="EnsemblMetazoa" id="XM_019999337.1">
    <property type="protein sequence ID" value="XP_019854896.1"/>
    <property type="gene ID" value="LOC109583845"/>
</dbReference>
<dbReference type="InterPro" id="IPR048003">
    <property type="entry name" value="FBXO8_F-box"/>
</dbReference>
<dbReference type="PANTHER" id="PTHR10663:SF372">
    <property type="entry name" value="F-BOX ONLY PROTEIN 8"/>
    <property type="match status" value="1"/>
</dbReference>
<dbReference type="SMART" id="SM00222">
    <property type="entry name" value="Sec7"/>
    <property type="match status" value="1"/>
</dbReference>
<dbReference type="Gene3D" id="1.20.1280.50">
    <property type="match status" value="1"/>
</dbReference>
<dbReference type="GO" id="GO:0032012">
    <property type="term" value="P:regulation of ARF protein signal transduction"/>
    <property type="evidence" value="ECO:0007669"/>
    <property type="project" value="InterPro"/>
</dbReference>
<evidence type="ECO:0000259" key="2">
    <source>
        <dbReference type="PROSITE" id="PS50181"/>
    </source>
</evidence>
<evidence type="ECO:0008006" key="6">
    <source>
        <dbReference type="Google" id="ProtNLM"/>
    </source>
</evidence>
<protein>
    <recommendedName>
        <fullName evidence="6">SEC7 domain-containing protein</fullName>
    </recommendedName>
</protein>
<dbReference type="PROSITE" id="PS50190">
    <property type="entry name" value="SEC7"/>
    <property type="match status" value="1"/>
</dbReference>
<dbReference type="AlphaFoldDB" id="A0AAN0JDQ9"/>
<dbReference type="SUPFAM" id="SSF81383">
    <property type="entry name" value="F-box domain"/>
    <property type="match status" value="1"/>
</dbReference>
<feature type="domain" description="SEC7" evidence="3">
    <location>
        <begin position="88"/>
        <end position="270"/>
    </location>
</feature>
<dbReference type="InterPro" id="IPR023394">
    <property type="entry name" value="Sec7_C_sf"/>
</dbReference>
<dbReference type="InterPro" id="IPR035999">
    <property type="entry name" value="Sec7_dom_sf"/>
</dbReference>
<feature type="region of interest" description="Disordered" evidence="1">
    <location>
        <begin position="1"/>
        <end position="26"/>
    </location>
</feature>
<evidence type="ECO:0000313" key="4">
    <source>
        <dbReference type="EnsemblMetazoa" id="XP_019854896.1"/>
    </source>
</evidence>
<evidence type="ECO:0000313" key="5">
    <source>
        <dbReference type="Proteomes" id="UP000007879"/>
    </source>
</evidence>
<name>A0AAN0JDQ9_AMPQE</name>
<dbReference type="InterPro" id="IPR036047">
    <property type="entry name" value="F-box-like_dom_sf"/>
</dbReference>
<evidence type="ECO:0000259" key="3">
    <source>
        <dbReference type="PROSITE" id="PS50190"/>
    </source>
</evidence>
<feature type="domain" description="F-box" evidence="2">
    <location>
        <begin position="25"/>
        <end position="71"/>
    </location>
</feature>
<proteinExistence type="predicted"/>
<keyword evidence="5" id="KW-1185">Reference proteome</keyword>
<dbReference type="InterPro" id="IPR000904">
    <property type="entry name" value="Sec7_dom"/>
</dbReference>
<dbReference type="GO" id="GO:0005085">
    <property type="term" value="F:guanyl-nucleotide exchange factor activity"/>
    <property type="evidence" value="ECO:0007669"/>
    <property type="project" value="InterPro"/>
</dbReference>
<dbReference type="InterPro" id="IPR001810">
    <property type="entry name" value="F-box_dom"/>
</dbReference>
<dbReference type="PROSITE" id="PS50181">
    <property type="entry name" value="FBOX"/>
    <property type="match status" value="1"/>
</dbReference>
<reference evidence="5" key="1">
    <citation type="journal article" date="2010" name="Nature">
        <title>The Amphimedon queenslandica genome and the evolution of animal complexity.</title>
        <authorList>
            <person name="Srivastava M."/>
            <person name="Simakov O."/>
            <person name="Chapman J."/>
            <person name="Fahey B."/>
            <person name="Gauthier M.E."/>
            <person name="Mitros T."/>
            <person name="Richards G.S."/>
            <person name="Conaco C."/>
            <person name="Dacre M."/>
            <person name="Hellsten U."/>
            <person name="Larroux C."/>
            <person name="Putnam N.H."/>
            <person name="Stanke M."/>
            <person name="Adamska M."/>
            <person name="Darling A."/>
            <person name="Degnan S.M."/>
            <person name="Oakley T.H."/>
            <person name="Plachetzki D.C."/>
            <person name="Zhai Y."/>
            <person name="Adamski M."/>
            <person name="Calcino A."/>
            <person name="Cummins S.F."/>
            <person name="Goodstein D.M."/>
            <person name="Harris C."/>
            <person name="Jackson D.J."/>
            <person name="Leys S.P."/>
            <person name="Shu S."/>
            <person name="Woodcroft B.J."/>
            <person name="Vervoort M."/>
            <person name="Kosik K.S."/>
            <person name="Manning G."/>
            <person name="Degnan B.M."/>
            <person name="Rokhsar D.S."/>
        </authorList>
    </citation>
    <scope>NUCLEOTIDE SEQUENCE [LARGE SCALE GENOMIC DNA]</scope>
</reference>
<dbReference type="SMART" id="SM00256">
    <property type="entry name" value="FBOX"/>
    <property type="match status" value="1"/>
</dbReference>
<organism evidence="4 5">
    <name type="scientific">Amphimedon queenslandica</name>
    <name type="common">Sponge</name>
    <dbReference type="NCBI Taxonomy" id="400682"/>
    <lineage>
        <taxon>Eukaryota</taxon>
        <taxon>Metazoa</taxon>
        <taxon>Porifera</taxon>
        <taxon>Demospongiae</taxon>
        <taxon>Heteroscleromorpha</taxon>
        <taxon>Haplosclerida</taxon>
        <taxon>Niphatidae</taxon>
        <taxon>Amphimedon</taxon>
    </lineage>
</organism>
<dbReference type="Gene3D" id="1.10.220.20">
    <property type="match status" value="1"/>
</dbReference>
<accession>A0AAN0JDQ9</accession>
<dbReference type="CDD" id="cd22088">
    <property type="entry name" value="F-box_FBXO8"/>
    <property type="match status" value="1"/>
</dbReference>
<feature type="compositionally biased region" description="Basic and acidic residues" evidence="1">
    <location>
        <begin position="10"/>
        <end position="25"/>
    </location>
</feature>
<dbReference type="Pfam" id="PF12937">
    <property type="entry name" value="F-box-like"/>
    <property type="match status" value="1"/>
</dbReference>
<reference evidence="4" key="2">
    <citation type="submission" date="2024-06" db="UniProtKB">
        <authorList>
            <consortium name="EnsemblMetazoa"/>
        </authorList>
    </citation>
    <scope>IDENTIFICATION</scope>
</reference>
<dbReference type="Pfam" id="PF01369">
    <property type="entry name" value="Sec7"/>
    <property type="match status" value="1"/>
</dbReference>
<gene>
    <name evidence="4" type="primary">109583845</name>
</gene>